<evidence type="ECO:0000313" key="2">
    <source>
        <dbReference type="Proteomes" id="UP000316213"/>
    </source>
</evidence>
<protein>
    <submittedName>
        <fullName evidence="1">Uncharacterized protein</fullName>
    </submittedName>
</protein>
<evidence type="ECO:0000313" key="1">
    <source>
        <dbReference type="EMBL" id="TWT89221.1"/>
    </source>
</evidence>
<dbReference type="Proteomes" id="UP000316213">
    <property type="component" value="Unassembled WGS sequence"/>
</dbReference>
<dbReference type="AlphaFoldDB" id="A0A5C5ZQZ5"/>
<keyword evidence="2" id="KW-1185">Reference proteome</keyword>
<gene>
    <name evidence="1" type="ORF">Pla100_56890</name>
</gene>
<dbReference type="EMBL" id="SJPM01000020">
    <property type="protein sequence ID" value="TWT89221.1"/>
    <property type="molecule type" value="Genomic_DNA"/>
</dbReference>
<sequence length="112" mass="12543">MKKCWLIPNQWRTRSLVDLVCGMNFVNDAADRRALQHASASSWKKETDRRSSVGPILALPLASLDPSQREGFFCLAPLGNLNRTTKLSISKTNQGFKRNGINLRTCVVRRAA</sequence>
<reference evidence="1 2" key="1">
    <citation type="submission" date="2019-02" db="EMBL/GenBank/DDBJ databases">
        <title>Deep-cultivation of Planctomycetes and their phenomic and genomic characterization uncovers novel biology.</title>
        <authorList>
            <person name="Wiegand S."/>
            <person name="Jogler M."/>
            <person name="Boedeker C."/>
            <person name="Pinto D."/>
            <person name="Vollmers J."/>
            <person name="Rivas-Marin E."/>
            <person name="Kohn T."/>
            <person name="Peeters S.H."/>
            <person name="Heuer A."/>
            <person name="Rast P."/>
            <person name="Oberbeckmann S."/>
            <person name="Bunk B."/>
            <person name="Jeske O."/>
            <person name="Meyerdierks A."/>
            <person name="Storesund J.E."/>
            <person name="Kallscheuer N."/>
            <person name="Luecker S."/>
            <person name="Lage O.M."/>
            <person name="Pohl T."/>
            <person name="Merkel B.J."/>
            <person name="Hornburger P."/>
            <person name="Mueller R.-W."/>
            <person name="Bruemmer F."/>
            <person name="Labrenz M."/>
            <person name="Spormann A.M."/>
            <person name="Op Den Camp H."/>
            <person name="Overmann J."/>
            <person name="Amann R."/>
            <person name="Jetten M.S.M."/>
            <person name="Mascher T."/>
            <person name="Medema M.H."/>
            <person name="Devos D.P."/>
            <person name="Kaster A.-K."/>
            <person name="Ovreas L."/>
            <person name="Rohde M."/>
            <person name="Galperin M.Y."/>
            <person name="Jogler C."/>
        </authorList>
    </citation>
    <scope>NUCLEOTIDE SEQUENCE [LARGE SCALE GENOMIC DNA]</scope>
    <source>
        <strain evidence="1 2">Pla100</strain>
    </source>
</reference>
<name>A0A5C5ZQZ5_9BACT</name>
<comment type="caution">
    <text evidence="1">The sequence shown here is derived from an EMBL/GenBank/DDBJ whole genome shotgun (WGS) entry which is preliminary data.</text>
</comment>
<proteinExistence type="predicted"/>
<accession>A0A5C5ZQZ5</accession>
<organism evidence="1 2">
    <name type="scientific">Neorhodopirellula pilleata</name>
    <dbReference type="NCBI Taxonomy" id="2714738"/>
    <lineage>
        <taxon>Bacteria</taxon>
        <taxon>Pseudomonadati</taxon>
        <taxon>Planctomycetota</taxon>
        <taxon>Planctomycetia</taxon>
        <taxon>Pirellulales</taxon>
        <taxon>Pirellulaceae</taxon>
        <taxon>Neorhodopirellula</taxon>
    </lineage>
</organism>